<accession>A0A149PE43</accession>
<dbReference type="GO" id="GO:0005737">
    <property type="term" value="C:cytoplasm"/>
    <property type="evidence" value="ECO:0007669"/>
    <property type="project" value="UniProtKB-SubCell"/>
</dbReference>
<comment type="subcellular location">
    <subcellularLocation>
        <location evidence="1">Cytoplasm</location>
    </subcellularLocation>
</comment>
<feature type="domain" description="Poly-beta-hydroxybutyrate polymerase N-terminal" evidence="5">
    <location>
        <begin position="94"/>
        <end position="260"/>
    </location>
</feature>
<evidence type="ECO:0000313" key="7">
    <source>
        <dbReference type="Proteomes" id="UP000075613"/>
    </source>
</evidence>
<dbReference type="Proteomes" id="UP000075613">
    <property type="component" value="Unassembled WGS sequence"/>
</dbReference>
<dbReference type="Gene3D" id="3.40.50.1820">
    <property type="entry name" value="alpha/beta hydrolase"/>
    <property type="match status" value="1"/>
</dbReference>
<keyword evidence="4" id="KW-0012">Acyltransferase</keyword>
<gene>
    <name evidence="6" type="ORF">CI15_30010</name>
</gene>
<dbReference type="EMBL" id="LRBG01000038">
    <property type="protein sequence ID" value="KXU83327.1"/>
    <property type="molecule type" value="Genomic_DNA"/>
</dbReference>
<dbReference type="SUPFAM" id="SSF53474">
    <property type="entry name" value="alpha/beta-Hydrolases"/>
    <property type="match status" value="1"/>
</dbReference>
<dbReference type="STRING" id="1399968.CI15_30010"/>
<evidence type="ECO:0000256" key="3">
    <source>
        <dbReference type="ARBA" id="ARBA00022679"/>
    </source>
</evidence>
<dbReference type="GO" id="GO:0016746">
    <property type="term" value="F:acyltransferase activity"/>
    <property type="evidence" value="ECO:0007669"/>
    <property type="project" value="UniProtKB-KW"/>
</dbReference>
<protein>
    <submittedName>
        <fullName evidence="6">Poly(R)-hydroxyalkanoic acid synthase</fullName>
    </submittedName>
</protein>
<dbReference type="InterPro" id="IPR010963">
    <property type="entry name" value="PHA_synth_I"/>
</dbReference>
<dbReference type="RefSeq" id="WP_062135596.1">
    <property type="nucleotide sequence ID" value="NZ_LRBG01000038.1"/>
</dbReference>
<name>A0A149PE43_9BURK</name>
<dbReference type="GO" id="GO:0042619">
    <property type="term" value="P:poly-hydroxybutyrate biosynthetic process"/>
    <property type="evidence" value="ECO:0007669"/>
    <property type="project" value="InterPro"/>
</dbReference>
<evidence type="ECO:0000259" key="5">
    <source>
        <dbReference type="Pfam" id="PF07167"/>
    </source>
</evidence>
<dbReference type="InterPro" id="IPR010941">
    <property type="entry name" value="PhaC_N"/>
</dbReference>
<reference evidence="6 7" key="1">
    <citation type="journal article" date="2015" name="Int. J. Syst. Evol. Microbiol.">
        <title>Burkholderia monticola sp. nov., isolated from mountain soil.</title>
        <authorList>
            <person name="Baek I."/>
            <person name="Seo B."/>
            <person name="Lee I."/>
            <person name="Yi H."/>
            <person name="Chun J."/>
        </authorList>
    </citation>
    <scope>NUCLEOTIDE SEQUENCE [LARGE SCALE GENOMIC DNA]</scope>
    <source>
        <strain evidence="6 7">JC2948</strain>
    </source>
</reference>
<sequence>MKMPFSMPHEFSTGWIKAGFDFWSTSPVMGGLAAAESDADGTDVDAFAPSPRRSLTHAGAQYLQQQTQLWGDTVAGLIGAQPGSKPVAEPGQGDRRFHAADWSSNGWYSLLKQSYLINARALEELVEASTLDEKDKHKLRFYMRQFIDFASPANFAVTNPEVIRTAVESGGSSLLSGFTQLLDDLGSGSISITDQSAFEVGKSVATSSGAVVFENDLLQLIQYTPLTPKVAARPLVIVPPCINKFYILDLQPENSFVRFACEQGLTVFVVSWRNPQQDMAQTTWDAYLQQGVMEALSVARTISRADKVNALGWCVGGTMLSSALAVMRANGDESVASLTLLTALLDFSDPGDLGVFIDEQGVQMREQTIGRGGLYPGRELGFVFQALRANDLIWPYVVNNYLKGKTPAAFDLLYWNADTTNLPGPMYSFYLRNMYLENSLCVPNKLTFCETPVDLGNIDIPSYLMAAEEDHIVPWQSAYRSTQLLGGQTEFVLGASGHIAGVINPASKNKRSYRTNDACDENAEDWLATSVQQRGSWWNHWIEWVKQHSGEQVAARTKLGNKKYKEIESAPGRYVQVRAE</sequence>
<keyword evidence="7" id="KW-1185">Reference proteome</keyword>
<dbReference type="InterPro" id="IPR029058">
    <property type="entry name" value="AB_hydrolase_fold"/>
</dbReference>
<dbReference type="PANTHER" id="PTHR36837">
    <property type="entry name" value="POLY(3-HYDROXYALKANOATE) POLYMERASE SUBUNIT PHAC"/>
    <property type="match status" value="1"/>
</dbReference>
<dbReference type="PANTHER" id="PTHR36837:SF5">
    <property type="entry name" value="POLY-3-HYDROXYBUTYRATE SYNTHASE"/>
    <property type="match status" value="1"/>
</dbReference>
<keyword evidence="2" id="KW-0963">Cytoplasm</keyword>
<dbReference type="InterPro" id="IPR051321">
    <property type="entry name" value="PHA/PHB_synthase"/>
</dbReference>
<evidence type="ECO:0000256" key="1">
    <source>
        <dbReference type="ARBA" id="ARBA00004496"/>
    </source>
</evidence>
<dbReference type="Pfam" id="PF07167">
    <property type="entry name" value="PhaC_N"/>
    <property type="match status" value="1"/>
</dbReference>
<evidence type="ECO:0000313" key="6">
    <source>
        <dbReference type="EMBL" id="KXU83327.1"/>
    </source>
</evidence>
<evidence type="ECO:0000256" key="2">
    <source>
        <dbReference type="ARBA" id="ARBA00022490"/>
    </source>
</evidence>
<dbReference type="NCBIfam" id="TIGR01838">
    <property type="entry name" value="PHA_synth_I"/>
    <property type="match status" value="1"/>
</dbReference>
<evidence type="ECO:0000256" key="4">
    <source>
        <dbReference type="ARBA" id="ARBA00023315"/>
    </source>
</evidence>
<dbReference type="AlphaFoldDB" id="A0A149PE43"/>
<proteinExistence type="predicted"/>
<keyword evidence="3" id="KW-0808">Transferase</keyword>
<comment type="caution">
    <text evidence="6">The sequence shown here is derived from an EMBL/GenBank/DDBJ whole genome shotgun (WGS) entry which is preliminary data.</text>
</comment>
<organism evidence="6 7">
    <name type="scientific">Paraburkholderia monticola</name>
    <dbReference type="NCBI Taxonomy" id="1399968"/>
    <lineage>
        <taxon>Bacteria</taxon>
        <taxon>Pseudomonadati</taxon>
        <taxon>Pseudomonadota</taxon>
        <taxon>Betaproteobacteria</taxon>
        <taxon>Burkholderiales</taxon>
        <taxon>Burkholderiaceae</taxon>
        <taxon>Paraburkholderia</taxon>
    </lineage>
</organism>